<accession>A0A6B1IAF8</accession>
<dbReference type="RefSeq" id="WP_159368794.1">
    <property type="nucleotide sequence ID" value="NZ_WMEO01000006.1"/>
</dbReference>
<gene>
    <name evidence="3" type="ORF">GLW36_05465</name>
</gene>
<sequence length="282" mass="29367">MELDWSVDRNEGASLVGLRVRNDGAVPRRVRIESRLDGPVLPPRRGGVPESGWDAAGVTAVIDPGEREAFGFAALAEPVEPPVELVGVESVDPDGGEARSADGAGESLSRAAVRDLEDHRPPRRAVAADRGGEDERGEEEDSRCETGADGGEVPTDRERDEAARERDGAARDPEDAEPTTGGDAGRSAAADPTPGGATPDEVDAWFAAVEARIERAERLDDADLATATAAVEAAGGLDAVGGLDERVAADAERLKAVRDRAAALAERAEESEVPTEALEALA</sequence>
<dbReference type="Proteomes" id="UP000460194">
    <property type="component" value="Unassembled WGS sequence"/>
</dbReference>
<evidence type="ECO:0000313" key="4">
    <source>
        <dbReference type="Proteomes" id="UP000460194"/>
    </source>
</evidence>
<feature type="compositionally biased region" description="Low complexity" evidence="1">
    <location>
        <begin position="188"/>
        <end position="199"/>
    </location>
</feature>
<reference evidence="3 4" key="1">
    <citation type="submission" date="2019-11" db="EMBL/GenBank/DDBJ databases">
        <title>Genome sequences of 17 halophilic strains isolated from different environments.</title>
        <authorList>
            <person name="Furrow R.E."/>
        </authorList>
    </citation>
    <scope>NUCLEOTIDE SEQUENCE [LARGE SCALE GENOMIC DNA]</scope>
    <source>
        <strain evidence="3 4">22517_05_Cabo</strain>
    </source>
</reference>
<dbReference type="AlphaFoldDB" id="A0A6B1IAF8"/>
<name>A0A6B1IAF8_9EURY</name>
<organism evidence="3 4">
    <name type="scientific">Halorubrum distributum</name>
    <dbReference type="NCBI Taxonomy" id="29283"/>
    <lineage>
        <taxon>Archaea</taxon>
        <taxon>Methanobacteriati</taxon>
        <taxon>Methanobacteriota</taxon>
        <taxon>Stenosarchaea group</taxon>
        <taxon>Halobacteria</taxon>
        <taxon>Halobacteriales</taxon>
        <taxon>Haloferacaceae</taxon>
        <taxon>Halorubrum</taxon>
        <taxon>Halorubrum distributum group</taxon>
    </lineage>
</organism>
<dbReference type="EMBL" id="WMEO01000006">
    <property type="protein sequence ID" value="MYL16099.1"/>
    <property type="molecule type" value="Genomic_DNA"/>
</dbReference>
<dbReference type="InterPro" id="IPR057179">
    <property type="entry name" value="DUF7857"/>
</dbReference>
<evidence type="ECO:0000259" key="2">
    <source>
        <dbReference type="Pfam" id="PF26296"/>
    </source>
</evidence>
<feature type="region of interest" description="Disordered" evidence="1">
    <location>
        <begin position="87"/>
        <end position="202"/>
    </location>
</feature>
<feature type="compositionally biased region" description="Basic and acidic residues" evidence="1">
    <location>
        <begin position="112"/>
        <end position="134"/>
    </location>
</feature>
<protein>
    <recommendedName>
        <fullName evidence="2">DUF8080 domain-containing protein</fullName>
    </recommendedName>
</protein>
<dbReference type="Pfam" id="PF25256">
    <property type="entry name" value="DUF7857"/>
    <property type="match status" value="1"/>
</dbReference>
<proteinExistence type="predicted"/>
<comment type="caution">
    <text evidence="3">The sequence shown here is derived from an EMBL/GenBank/DDBJ whole genome shotgun (WGS) entry which is preliminary data.</text>
</comment>
<dbReference type="Pfam" id="PF26296">
    <property type="entry name" value="DUF8080"/>
    <property type="match status" value="1"/>
</dbReference>
<dbReference type="InterPro" id="IPR058393">
    <property type="entry name" value="DUF8080"/>
</dbReference>
<evidence type="ECO:0000256" key="1">
    <source>
        <dbReference type="SAM" id="MobiDB-lite"/>
    </source>
</evidence>
<feature type="domain" description="DUF8080" evidence="2">
    <location>
        <begin position="199"/>
        <end position="270"/>
    </location>
</feature>
<evidence type="ECO:0000313" key="3">
    <source>
        <dbReference type="EMBL" id="MYL16099.1"/>
    </source>
</evidence>
<feature type="compositionally biased region" description="Basic and acidic residues" evidence="1">
    <location>
        <begin position="154"/>
        <end position="173"/>
    </location>
</feature>